<keyword evidence="5" id="KW-1185">Reference proteome</keyword>
<dbReference type="Pfam" id="PF25390">
    <property type="entry name" value="WD40_RLD"/>
    <property type="match status" value="1"/>
</dbReference>
<evidence type="ECO:0000256" key="1">
    <source>
        <dbReference type="ARBA" id="ARBA00022737"/>
    </source>
</evidence>
<proteinExistence type="predicted"/>
<feature type="repeat" description="RCC1" evidence="2">
    <location>
        <begin position="378"/>
        <end position="441"/>
    </location>
</feature>
<feature type="repeat" description="RCC1" evidence="2">
    <location>
        <begin position="109"/>
        <end position="160"/>
    </location>
</feature>
<evidence type="ECO:0000259" key="3">
    <source>
        <dbReference type="Pfam" id="PF25390"/>
    </source>
</evidence>
<dbReference type="PROSITE" id="PS50012">
    <property type="entry name" value="RCC1_3"/>
    <property type="match status" value="7"/>
</dbReference>
<dbReference type="PANTHER" id="PTHR22872:SF10">
    <property type="entry name" value="ULTRAVIOLET-B RECEPTOR UVR8"/>
    <property type="match status" value="1"/>
</dbReference>
<evidence type="ECO:0000313" key="5">
    <source>
        <dbReference type="Proteomes" id="UP001293254"/>
    </source>
</evidence>
<comment type="caution">
    <text evidence="4">The sequence shown here is derived from an EMBL/GenBank/DDBJ whole genome shotgun (WGS) entry which is preliminary data.</text>
</comment>
<dbReference type="AlphaFoldDB" id="A0AAE1YBE7"/>
<dbReference type="Proteomes" id="UP001293254">
    <property type="component" value="Unassembled WGS sequence"/>
</dbReference>
<feature type="repeat" description="RCC1" evidence="2">
    <location>
        <begin position="326"/>
        <end position="378"/>
    </location>
</feature>
<evidence type="ECO:0000313" key="4">
    <source>
        <dbReference type="EMBL" id="KAK4426736.1"/>
    </source>
</evidence>
<feature type="repeat" description="RCC1" evidence="2">
    <location>
        <begin position="215"/>
        <end position="275"/>
    </location>
</feature>
<dbReference type="InterPro" id="IPR058923">
    <property type="entry name" value="RCC1-like_dom"/>
</dbReference>
<protein>
    <submittedName>
        <fullName evidence="4">Ultraviolet-B receptor UVR8</fullName>
    </submittedName>
</protein>
<reference evidence="4" key="1">
    <citation type="submission" date="2020-06" db="EMBL/GenBank/DDBJ databases">
        <authorList>
            <person name="Li T."/>
            <person name="Hu X."/>
            <person name="Zhang T."/>
            <person name="Song X."/>
            <person name="Zhang H."/>
            <person name="Dai N."/>
            <person name="Sheng W."/>
            <person name="Hou X."/>
            <person name="Wei L."/>
        </authorList>
    </citation>
    <scope>NUCLEOTIDE SEQUENCE</scope>
    <source>
        <strain evidence="4">3651</strain>
        <tissue evidence="4">Leaf</tissue>
    </source>
</reference>
<evidence type="ECO:0000256" key="2">
    <source>
        <dbReference type="PROSITE-ProRule" id="PRU00235"/>
    </source>
</evidence>
<reference evidence="4" key="2">
    <citation type="journal article" date="2024" name="Plant">
        <title>Genomic evolution and insights into agronomic trait innovations of Sesamum species.</title>
        <authorList>
            <person name="Miao H."/>
            <person name="Wang L."/>
            <person name="Qu L."/>
            <person name="Liu H."/>
            <person name="Sun Y."/>
            <person name="Le M."/>
            <person name="Wang Q."/>
            <person name="Wei S."/>
            <person name="Zheng Y."/>
            <person name="Lin W."/>
            <person name="Duan Y."/>
            <person name="Cao H."/>
            <person name="Xiong S."/>
            <person name="Wang X."/>
            <person name="Wei L."/>
            <person name="Li C."/>
            <person name="Ma Q."/>
            <person name="Ju M."/>
            <person name="Zhao R."/>
            <person name="Li G."/>
            <person name="Mu C."/>
            <person name="Tian Q."/>
            <person name="Mei H."/>
            <person name="Zhang T."/>
            <person name="Gao T."/>
            <person name="Zhang H."/>
        </authorList>
    </citation>
    <scope>NUCLEOTIDE SEQUENCE</scope>
    <source>
        <strain evidence="4">3651</strain>
    </source>
</reference>
<name>A0AAE1YBE7_9LAMI</name>
<dbReference type="PANTHER" id="PTHR22872">
    <property type="entry name" value="BTK-BINDING PROTEIN-RELATED"/>
    <property type="match status" value="1"/>
</dbReference>
<keyword evidence="4" id="KW-0675">Receptor</keyword>
<dbReference type="EMBL" id="JACGWO010000005">
    <property type="protein sequence ID" value="KAK4426736.1"/>
    <property type="molecule type" value="Genomic_DNA"/>
</dbReference>
<feature type="repeat" description="RCC1" evidence="2">
    <location>
        <begin position="276"/>
        <end position="325"/>
    </location>
</feature>
<organism evidence="4 5">
    <name type="scientific">Sesamum alatum</name>
    <dbReference type="NCBI Taxonomy" id="300844"/>
    <lineage>
        <taxon>Eukaryota</taxon>
        <taxon>Viridiplantae</taxon>
        <taxon>Streptophyta</taxon>
        <taxon>Embryophyta</taxon>
        <taxon>Tracheophyta</taxon>
        <taxon>Spermatophyta</taxon>
        <taxon>Magnoliopsida</taxon>
        <taxon>eudicotyledons</taxon>
        <taxon>Gunneridae</taxon>
        <taxon>Pentapetalae</taxon>
        <taxon>asterids</taxon>
        <taxon>lamiids</taxon>
        <taxon>Lamiales</taxon>
        <taxon>Pedaliaceae</taxon>
        <taxon>Sesamum</taxon>
    </lineage>
</organism>
<sequence length="442" mass="47213">MIVLRSRACMKNLARLSNLVNKKGRLAFGSSFRRWVSVESGRSEGFPEELSNGKRFAAVWGNGDFGRLGLGNLESQWRPKPIFTSAFDDQSLKEVACGGAHTLFLTEDGDVYATGLNDFGQLGISDSQNYTTEPHRVSSIPKKIIKIAAGYHHSAAITVDGELYVWGKNANGQLGLGKKAEKIIPLPCKVECLDGVAIKTVSLGFEHSIAVTDNGEALSWGGGESGRLGHGHESSILGFQRSRSEYTPRLIKGLEGVKVKSVSAGMMHSACVCENGSVYFFGERELGKWGFGKAKSLTAPAAISALPFSEEVACGGYHTCVISNDGELYTWGSNENGCLGIGGTDITDSPERVEGPFSGQPVSMVSCGWKHTAVISGGSLYTWGWGGSNGTFKEDGHSPGGQLGQGDDVDYTEPMLLDFNESVKALQISCGFNHTAAIFQCI</sequence>
<dbReference type="InterPro" id="IPR000408">
    <property type="entry name" value="Reg_chr_condens"/>
</dbReference>
<feature type="domain" description="RCC1-like" evidence="3">
    <location>
        <begin position="58"/>
        <end position="437"/>
    </location>
</feature>
<dbReference type="PRINTS" id="PR00633">
    <property type="entry name" value="RCCNDNSATION"/>
</dbReference>
<dbReference type="InterPro" id="IPR009091">
    <property type="entry name" value="RCC1/BLIP-II"/>
</dbReference>
<dbReference type="InterPro" id="IPR051625">
    <property type="entry name" value="Signaling_Regulatory_Domain"/>
</dbReference>
<accession>A0AAE1YBE7</accession>
<feature type="repeat" description="RCC1" evidence="2">
    <location>
        <begin position="55"/>
        <end position="108"/>
    </location>
</feature>
<dbReference type="PROSITE" id="PS00626">
    <property type="entry name" value="RCC1_2"/>
    <property type="match status" value="3"/>
</dbReference>
<keyword evidence="1" id="KW-0677">Repeat</keyword>
<dbReference type="SUPFAM" id="SSF50985">
    <property type="entry name" value="RCC1/BLIP-II"/>
    <property type="match status" value="2"/>
</dbReference>
<feature type="repeat" description="RCC1" evidence="2">
    <location>
        <begin position="161"/>
        <end position="214"/>
    </location>
</feature>
<dbReference type="SUPFAM" id="SSF50965">
    <property type="entry name" value="Galactose oxidase, central domain"/>
    <property type="match status" value="1"/>
</dbReference>
<gene>
    <name evidence="4" type="ORF">Salat_1442300</name>
</gene>
<dbReference type="InterPro" id="IPR011043">
    <property type="entry name" value="Gal_Oxase/kelch_b-propeller"/>
</dbReference>
<dbReference type="Gene3D" id="2.130.10.30">
    <property type="entry name" value="Regulator of chromosome condensation 1/beta-lactamase-inhibitor protein II"/>
    <property type="match status" value="2"/>
</dbReference>